<organism evidence="1 2">
    <name type="scientific">Paracoccus marcusii</name>
    <dbReference type="NCBI Taxonomy" id="59779"/>
    <lineage>
        <taxon>Bacteria</taxon>
        <taxon>Pseudomonadati</taxon>
        <taxon>Pseudomonadota</taxon>
        <taxon>Alphaproteobacteria</taxon>
        <taxon>Rhodobacterales</taxon>
        <taxon>Paracoccaceae</taxon>
        <taxon>Paracoccus</taxon>
    </lineage>
</organism>
<sequence length="223" mass="24765">MQVTFPHLCLWQDVQFHIAGQSLAPEESVSGDETIIPTMRGKWVASAKFVLRGEAATLQWQAFLAQMQGRIGTTLVPCRSRYRPKDRSGLPLPFCKTGDIAEAQTFEHFGFEKTPVNRIVLASAAALRATELDLTVNDSTGLRPGQFFSIGERLHRVQHHWQPTSALDRVMIEPPLRAAAPAGTRLEIEHPVCKMRMVSETEGLIDQAMSISPSTPVNFMESL</sequence>
<proteinExistence type="predicted"/>
<reference evidence="1 2" key="1">
    <citation type="submission" date="2023-02" db="EMBL/GenBank/DDBJ databases">
        <title>Whole genome sequenc of Paracoccus marcusii MBLB0836.</title>
        <authorList>
            <person name="Seo M.-J."/>
            <person name="Cho E.-S."/>
            <person name="Hwang C.Y."/>
        </authorList>
    </citation>
    <scope>NUCLEOTIDE SEQUENCE [LARGE SCALE GENOMIC DNA]</scope>
    <source>
        <strain evidence="1 2">MBLB0836</strain>
    </source>
</reference>
<dbReference type="Proteomes" id="UP001216899">
    <property type="component" value="Chromosome"/>
</dbReference>
<evidence type="ECO:0000313" key="2">
    <source>
        <dbReference type="Proteomes" id="UP001216899"/>
    </source>
</evidence>
<dbReference type="EMBL" id="CP117466">
    <property type="protein sequence ID" value="WDA11403.1"/>
    <property type="molecule type" value="Genomic_DNA"/>
</dbReference>
<name>A0ABY7UN90_9RHOB</name>
<dbReference type="RefSeq" id="WP_273742659.1">
    <property type="nucleotide sequence ID" value="NZ_CP117466.1"/>
</dbReference>
<protein>
    <submittedName>
        <fullName evidence="1">Uncharacterized protein</fullName>
    </submittedName>
</protein>
<accession>A0ABY7UN90</accession>
<keyword evidence="2" id="KW-1185">Reference proteome</keyword>
<gene>
    <name evidence="1" type="ORF">PRL19_08725</name>
</gene>
<evidence type="ECO:0000313" key="1">
    <source>
        <dbReference type="EMBL" id="WDA11403.1"/>
    </source>
</evidence>